<name>A0ABU8BAV4_9BRAD</name>
<keyword evidence="1" id="KW-1133">Transmembrane helix</keyword>
<evidence type="ECO:0000256" key="1">
    <source>
        <dbReference type="SAM" id="Phobius"/>
    </source>
</evidence>
<protein>
    <recommendedName>
        <fullName evidence="4">ABC transporter permease</fullName>
    </recommendedName>
</protein>
<comment type="caution">
    <text evidence="2">The sequence shown here is derived from an EMBL/GenBank/DDBJ whole genome shotgun (WGS) entry which is preliminary data.</text>
</comment>
<reference evidence="2 3" key="1">
    <citation type="submission" date="2024-02" db="EMBL/GenBank/DDBJ databases">
        <title>Adaptive strategies in a cosmopolitan and abundant soil bacterium.</title>
        <authorList>
            <person name="Carini P."/>
        </authorList>
    </citation>
    <scope>NUCLEOTIDE SEQUENCE [LARGE SCALE GENOMIC DNA]</scope>
    <source>
        <strain evidence="2 3">AZCC 1608</strain>
    </source>
</reference>
<accession>A0ABU8BAV4</accession>
<organism evidence="2 3">
    <name type="scientific">Bradyrhizobium algeriense</name>
    <dbReference type="NCBI Taxonomy" id="634784"/>
    <lineage>
        <taxon>Bacteria</taxon>
        <taxon>Pseudomonadati</taxon>
        <taxon>Pseudomonadota</taxon>
        <taxon>Alphaproteobacteria</taxon>
        <taxon>Hyphomicrobiales</taxon>
        <taxon>Nitrobacteraceae</taxon>
        <taxon>Bradyrhizobium</taxon>
    </lineage>
</organism>
<keyword evidence="1" id="KW-0472">Membrane</keyword>
<feature type="transmembrane region" description="Helical" evidence="1">
    <location>
        <begin position="25"/>
        <end position="46"/>
    </location>
</feature>
<evidence type="ECO:0008006" key="4">
    <source>
        <dbReference type="Google" id="ProtNLM"/>
    </source>
</evidence>
<sequence>MRELSAEARLHLYARSVSRRSGTGYTAALYSAFALIAAIVFGTLSVHPF</sequence>
<dbReference type="RefSeq" id="WP_334480820.1">
    <property type="nucleotide sequence ID" value="NZ_JAZHRV010000001.1"/>
</dbReference>
<dbReference type="EMBL" id="JAZHRV010000001">
    <property type="protein sequence ID" value="MEH2555672.1"/>
    <property type="molecule type" value="Genomic_DNA"/>
</dbReference>
<gene>
    <name evidence="2" type="ORF">V1286_003201</name>
</gene>
<dbReference type="Proteomes" id="UP001364224">
    <property type="component" value="Unassembled WGS sequence"/>
</dbReference>
<keyword evidence="3" id="KW-1185">Reference proteome</keyword>
<evidence type="ECO:0000313" key="2">
    <source>
        <dbReference type="EMBL" id="MEH2555672.1"/>
    </source>
</evidence>
<evidence type="ECO:0000313" key="3">
    <source>
        <dbReference type="Proteomes" id="UP001364224"/>
    </source>
</evidence>
<keyword evidence="1" id="KW-0812">Transmembrane</keyword>
<proteinExistence type="predicted"/>